<accession>W9RSD8</accession>
<dbReference type="AlphaFoldDB" id="W9RSD8"/>
<reference evidence="3" key="1">
    <citation type="submission" date="2013-01" db="EMBL/GenBank/DDBJ databases">
        <title>Draft Genome Sequence of a Mulberry Tree, Morus notabilis C.K. Schneid.</title>
        <authorList>
            <person name="He N."/>
            <person name="Zhao S."/>
        </authorList>
    </citation>
    <scope>NUCLEOTIDE SEQUENCE</scope>
</reference>
<gene>
    <name evidence="2" type="ORF">L484_002453</name>
</gene>
<dbReference type="Proteomes" id="UP000030645">
    <property type="component" value="Unassembled WGS sequence"/>
</dbReference>
<dbReference type="STRING" id="981085.W9RSD8"/>
<evidence type="ECO:0000313" key="2">
    <source>
        <dbReference type="EMBL" id="EXC06580.1"/>
    </source>
</evidence>
<proteinExistence type="predicted"/>
<name>W9RSD8_9ROSA</name>
<keyword evidence="3" id="KW-1185">Reference proteome</keyword>
<evidence type="ECO:0000313" key="3">
    <source>
        <dbReference type="Proteomes" id="UP000030645"/>
    </source>
</evidence>
<dbReference type="KEGG" id="mnt:21386023"/>
<feature type="region of interest" description="Disordered" evidence="1">
    <location>
        <begin position="91"/>
        <end position="120"/>
    </location>
</feature>
<feature type="compositionally biased region" description="Polar residues" evidence="1">
    <location>
        <begin position="96"/>
        <end position="105"/>
    </location>
</feature>
<protein>
    <submittedName>
        <fullName evidence="2">Uncharacterized protein</fullName>
    </submittedName>
</protein>
<evidence type="ECO:0000256" key="1">
    <source>
        <dbReference type="SAM" id="MobiDB-lite"/>
    </source>
</evidence>
<sequence>MSDPFDDWECKFDGILSDGYDEDIGSDDDEVTESKIKDFFDDKALELRKLQTPLYDEFYNSLNAAIPSLNFSERQRKWKEELDQELEKKREMMHQGQASVGVKTSSPKDEAFIGRKRICK</sequence>
<dbReference type="eggNOG" id="KOG0198">
    <property type="taxonomic scope" value="Eukaryota"/>
</dbReference>
<dbReference type="EMBL" id="KE345564">
    <property type="protein sequence ID" value="EXC06580.1"/>
    <property type="molecule type" value="Genomic_DNA"/>
</dbReference>
<organism evidence="2 3">
    <name type="scientific">Morus notabilis</name>
    <dbReference type="NCBI Taxonomy" id="981085"/>
    <lineage>
        <taxon>Eukaryota</taxon>
        <taxon>Viridiplantae</taxon>
        <taxon>Streptophyta</taxon>
        <taxon>Embryophyta</taxon>
        <taxon>Tracheophyta</taxon>
        <taxon>Spermatophyta</taxon>
        <taxon>Magnoliopsida</taxon>
        <taxon>eudicotyledons</taxon>
        <taxon>Gunneridae</taxon>
        <taxon>Pentapetalae</taxon>
        <taxon>rosids</taxon>
        <taxon>fabids</taxon>
        <taxon>Rosales</taxon>
        <taxon>Moraceae</taxon>
        <taxon>Moreae</taxon>
        <taxon>Morus</taxon>
    </lineage>
</organism>
<dbReference type="OrthoDB" id="753138at2759"/>